<keyword evidence="9" id="KW-1185">Reference proteome</keyword>
<dbReference type="GO" id="GO:0042597">
    <property type="term" value="C:periplasmic space"/>
    <property type="evidence" value="ECO:0007669"/>
    <property type="project" value="UniProtKB-SubCell"/>
</dbReference>
<keyword evidence="2" id="KW-0813">Transport</keyword>
<keyword evidence="3" id="KW-0574">Periplasm</keyword>
<dbReference type="AlphaFoldDB" id="A0AAN1Y011"/>
<dbReference type="PRINTS" id="PR00155">
    <property type="entry name" value="AMICYANIN"/>
</dbReference>
<evidence type="ECO:0000256" key="2">
    <source>
        <dbReference type="ARBA" id="ARBA00022448"/>
    </source>
</evidence>
<dbReference type="GO" id="GO:0005507">
    <property type="term" value="F:copper ion binding"/>
    <property type="evidence" value="ECO:0007669"/>
    <property type="project" value="InterPro"/>
</dbReference>
<feature type="binding site" evidence="5">
    <location>
        <position position="97"/>
    </location>
    <ligand>
        <name>Cu cation</name>
        <dbReference type="ChEBI" id="CHEBI:23378"/>
    </ligand>
</feature>
<dbReference type="KEGG" id="vab:WPS_34000"/>
<dbReference type="InterPro" id="IPR002386">
    <property type="entry name" value="Amicyanin/Pseudoazurin"/>
</dbReference>
<keyword evidence="4" id="KW-0249">Electron transport</keyword>
<evidence type="ECO:0000313" key="8">
    <source>
        <dbReference type="EMBL" id="BDE08124.1"/>
    </source>
</evidence>
<accession>A0AAN1Y011</accession>
<organism evidence="8 9">
    <name type="scientific">Vulcanimicrobium alpinum</name>
    <dbReference type="NCBI Taxonomy" id="3016050"/>
    <lineage>
        <taxon>Bacteria</taxon>
        <taxon>Bacillati</taxon>
        <taxon>Vulcanimicrobiota</taxon>
        <taxon>Vulcanimicrobiia</taxon>
        <taxon>Vulcanimicrobiales</taxon>
        <taxon>Vulcanimicrobiaceae</taxon>
        <taxon>Vulcanimicrobium</taxon>
    </lineage>
</organism>
<feature type="binding site" evidence="5">
    <location>
        <position position="91"/>
    </location>
    <ligand>
        <name>Cu cation</name>
        <dbReference type="ChEBI" id="CHEBI:23378"/>
    </ligand>
</feature>
<dbReference type="InterPro" id="IPR028096">
    <property type="entry name" value="EfeO_Cupredoxin"/>
</dbReference>
<dbReference type="InterPro" id="IPR008972">
    <property type="entry name" value="Cupredoxin"/>
</dbReference>
<dbReference type="SUPFAM" id="SSF49503">
    <property type="entry name" value="Cupredoxins"/>
    <property type="match status" value="1"/>
</dbReference>
<evidence type="ECO:0000256" key="6">
    <source>
        <dbReference type="SAM" id="SignalP"/>
    </source>
</evidence>
<feature type="binding site" evidence="5">
    <location>
        <position position="57"/>
    </location>
    <ligand>
        <name>Cu cation</name>
        <dbReference type="ChEBI" id="CHEBI:23378"/>
    </ligand>
</feature>
<feature type="domain" description="EfeO-type cupredoxin-like" evidence="7">
    <location>
        <begin position="7"/>
        <end position="103"/>
    </location>
</feature>
<evidence type="ECO:0000256" key="3">
    <source>
        <dbReference type="ARBA" id="ARBA00022764"/>
    </source>
</evidence>
<keyword evidence="5" id="KW-0186">Copper</keyword>
<reference evidence="8 9" key="1">
    <citation type="journal article" date="2022" name="ISME Commun">
        <title>Vulcanimicrobium alpinus gen. nov. sp. nov., the first cultivated representative of the candidate phylum 'Eremiobacterota', is a metabolically versatile aerobic anoxygenic phototroph.</title>
        <authorList>
            <person name="Yabe S."/>
            <person name="Muto K."/>
            <person name="Abe K."/>
            <person name="Yokota A."/>
            <person name="Staudigel H."/>
            <person name="Tebo B.M."/>
        </authorList>
    </citation>
    <scope>NUCLEOTIDE SEQUENCE [LARGE SCALE GENOMIC DNA]</scope>
    <source>
        <strain evidence="8 9">WC8-2</strain>
    </source>
</reference>
<feature type="signal peptide" evidence="6">
    <location>
        <begin position="1"/>
        <end position="18"/>
    </location>
</feature>
<evidence type="ECO:0000256" key="5">
    <source>
        <dbReference type="PIRSR" id="PIRSR602386-1"/>
    </source>
</evidence>
<dbReference type="PANTHER" id="PTHR36507">
    <property type="entry name" value="BLL1555 PROTEIN"/>
    <property type="match status" value="1"/>
</dbReference>
<sequence length="108" mass="11214">MLLAAALGAALLPVPVTAGTAPATTTVHIKDDAFVPKTLTVKPGATVTFVNDDDDAHTVTADDGSWDSEGLNQRQLWTRAFAKAGTVAYHCTVHPFMHGTIVVGSAAK</sequence>
<evidence type="ECO:0000256" key="4">
    <source>
        <dbReference type="ARBA" id="ARBA00022982"/>
    </source>
</evidence>
<dbReference type="Proteomes" id="UP001317532">
    <property type="component" value="Chromosome"/>
</dbReference>
<evidence type="ECO:0000256" key="1">
    <source>
        <dbReference type="ARBA" id="ARBA00004418"/>
    </source>
</evidence>
<dbReference type="EMBL" id="AP025523">
    <property type="protein sequence ID" value="BDE08124.1"/>
    <property type="molecule type" value="Genomic_DNA"/>
</dbReference>
<dbReference type="Gene3D" id="2.60.40.420">
    <property type="entry name" value="Cupredoxins - blue copper proteins"/>
    <property type="match status" value="1"/>
</dbReference>
<keyword evidence="6" id="KW-0732">Signal</keyword>
<keyword evidence="5" id="KW-0479">Metal-binding</keyword>
<feature type="chain" id="PRO_5042880702" description="EfeO-type cupredoxin-like domain-containing protein" evidence="6">
    <location>
        <begin position="19"/>
        <end position="108"/>
    </location>
</feature>
<comment type="subcellular location">
    <subcellularLocation>
        <location evidence="1">Periplasm</location>
    </subcellularLocation>
</comment>
<evidence type="ECO:0000259" key="7">
    <source>
        <dbReference type="Pfam" id="PF13473"/>
    </source>
</evidence>
<proteinExistence type="predicted"/>
<feature type="binding site" evidence="5">
    <location>
        <position position="94"/>
    </location>
    <ligand>
        <name>Cu cation</name>
        <dbReference type="ChEBI" id="CHEBI:23378"/>
    </ligand>
</feature>
<gene>
    <name evidence="8" type="ORF">WPS_34000</name>
</gene>
<name>A0AAN1Y011_UNVUL</name>
<dbReference type="PANTHER" id="PTHR36507:SF1">
    <property type="entry name" value="BLL1555 PROTEIN"/>
    <property type="match status" value="1"/>
</dbReference>
<dbReference type="Pfam" id="PF13473">
    <property type="entry name" value="Cupredoxin_1"/>
    <property type="match status" value="1"/>
</dbReference>
<protein>
    <recommendedName>
        <fullName evidence="7">EfeO-type cupredoxin-like domain-containing protein</fullName>
    </recommendedName>
</protein>
<dbReference type="GO" id="GO:0009055">
    <property type="term" value="F:electron transfer activity"/>
    <property type="evidence" value="ECO:0007669"/>
    <property type="project" value="InterPro"/>
</dbReference>
<comment type="cofactor">
    <cofactor evidence="5">
        <name>Cu cation</name>
        <dbReference type="ChEBI" id="CHEBI:23378"/>
    </cofactor>
    <text evidence="5">Binds 1 copper ion per subunit.</text>
</comment>
<dbReference type="InterPro" id="IPR052721">
    <property type="entry name" value="ET_Amicyanin"/>
</dbReference>
<evidence type="ECO:0000313" key="9">
    <source>
        <dbReference type="Proteomes" id="UP001317532"/>
    </source>
</evidence>